<dbReference type="EMBL" id="JBBPCB010000008">
    <property type="protein sequence ID" value="MEK8181089.1"/>
    <property type="molecule type" value="Genomic_DNA"/>
</dbReference>
<accession>A0ABU9E351</accession>
<dbReference type="NCBIfam" id="TIGR04183">
    <property type="entry name" value="Por_Secre_tail"/>
    <property type="match status" value="1"/>
</dbReference>
<evidence type="ECO:0000313" key="3">
    <source>
        <dbReference type="EMBL" id="MEK8181089.1"/>
    </source>
</evidence>
<reference evidence="3 4" key="1">
    <citation type="submission" date="2024-04" db="EMBL/GenBank/DDBJ databases">
        <title>draft genome sequnece of Flavobacterium buctense JCM 30750.</title>
        <authorList>
            <person name="Kim D.-U."/>
        </authorList>
    </citation>
    <scope>NUCLEOTIDE SEQUENCE [LARGE SCALE GENOMIC DNA]</scope>
    <source>
        <strain evidence="3 4">JCM 30750</strain>
    </source>
</reference>
<gene>
    <name evidence="3" type="ORF">WMW71_12125</name>
</gene>
<name>A0ABU9E351_9FLAO</name>
<proteinExistence type="predicted"/>
<keyword evidence="4" id="KW-1185">Reference proteome</keyword>
<feature type="domain" description="Secretion system C-terminal sorting" evidence="2">
    <location>
        <begin position="489"/>
        <end position="560"/>
    </location>
</feature>
<keyword evidence="1" id="KW-0732">Signal</keyword>
<dbReference type="InterPro" id="IPR026444">
    <property type="entry name" value="Secre_tail"/>
</dbReference>
<organism evidence="3 4">
    <name type="scientific">Flavobacterium buctense</name>
    <dbReference type="NCBI Taxonomy" id="1648146"/>
    <lineage>
        <taxon>Bacteria</taxon>
        <taxon>Pseudomonadati</taxon>
        <taxon>Bacteroidota</taxon>
        <taxon>Flavobacteriia</taxon>
        <taxon>Flavobacteriales</taxon>
        <taxon>Flavobacteriaceae</taxon>
        <taxon>Flavobacterium</taxon>
    </lineage>
</organism>
<evidence type="ECO:0000256" key="1">
    <source>
        <dbReference type="ARBA" id="ARBA00022729"/>
    </source>
</evidence>
<dbReference type="Pfam" id="PF18962">
    <property type="entry name" value="Por_Secre_tail"/>
    <property type="match status" value="1"/>
</dbReference>
<dbReference type="Proteomes" id="UP001491349">
    <property type="component" value="Unassembled WGS sequence"/>
</dbReference>
<sequence>SRSFTITPAPAVSVTAPTASSTSACAYADQAAVNAAFATWLGGFTVSGGCAPSGSYGQVSAPSACGGTTTVTYTVTDKCYETSTVSRSFTITPAPAVSVTAPTASSTSACAYADQAAVNAAFATWLGGFTVSGGCAPSGSYGQVSAPSACGGTTTVTYTVTDKCYETSTVSRSFTITAPPAIVLNSPDSTIVNSCDYPDQESLDAAFATWLSQFSVSGGCAPVGNYGSPVAPPLCGGGTTTVTYSVTDKCSSPDVTETFTVIPSTKLQISCPADKTVECGRDVALEFDAWRNSFSFTGGCANAVATDLSQLQAPEPGHSITVTFTVTDNCQSVTCTARFTVESCEGCTLGYWKTHTNRWCSSYRTCDRFGDVFTNAPASLANLTLLQALNLGGGGIYNLARQGVAALLNACSDEVNYAGYQDVEQSIIDAVNQAYATGGNAPGILGSQLDTFNNAGCPLAGTRATSASNCNSATGPTMISALQRMSVKVYPNPTNNNFNVGLTTVSDDKISLVVYDMLGRLVDTLELDPKNSLEVQIGDKYPTGIYNVIVTQGAEVKTVRVIKR</sequence>
<feature type="non-terminal residue" evidence="3">
    <location>
        <position position="1"/>
    </location>
</feature>
<protein>
    <submittedName>
        <fullName evidence="3">T9SS type A sorting domain-containing protein</fullName>
    </submittedName>
</protein>
<evidence type="ECO:0000259" key="2">
    <source>
        <dbReference type="Pfam" id="PF18962"/>
    </source>
</evidence>
<comment type="caution">
    <text evidence="3">The sequence shown here is derived from an EMBL/GenBank/DDBJ whole genome shotgun (WGS) entry which is preliminary data.</text>
</comment>
<evidence type="ECO:0000313" key="4">
    <source>
        <dbReference type="Proteomes" id="UP001491349"/>
    </source>
</evidence>
<dbReference type="RefSeq" id="WP_341432464.1">
    <property type="nucleotide sequence ID" value="NZ_JBBPCB010000008.1"/>
</dbReference>